<dbReference type="PANTHER" id="PTHR45749">
    <property type="match status" value="1"/>
</dbReference>
<accession>A0A8K0GHF0</accession>
<name>A0A8K0GHF0_IGNLU</name>
<keyword evidence="2" id="KW-1185">Reference proteome</keyword>
<proteinExistence type="predicted"/>
<evidence type="ECO:0000313" key="1">
    <source>
        <dbReference type="EMBL" id="KAF2899969.1"/>
    </source>
</evidence>
<evidence type="ECO:0000313" key="2">
    <source>
        <dbReference type="Proteomes" id="UP000801492"/>
    </source>
</evidence>
<dbReference type="InterPro" id="IPR012337">
    <property type="entry name" value="RNaseH-like_sf"/>
</dbReference>
<dbReference type="EMBL" id="VTPC01002484">
    <property type="protein sequence ID" value="KAF2899969.1"/>
    <property type="molecule type" value="Genomic_DNA"/>
</dbReference>
<sequence length="406" mass="45876">MRASMCTRNNEIGLCDSQQDQDDVHFYVNKALANLNSKGREEHKGRAWWSGRLDVSRGITSGSTDMSFGAEEMMLLLIEIIKQVPLDKTGTIKIIFSTTIERNRLWDLQYIKHTRRQGAGGNLGDQSPPDNSRTEQMSLYVRYIDPDKICLKEDFIEFVPVQDLTGEGIALTIMSRLQPIGINLNTLIEQGYDRASAMSGSFKGAQAVITRQFPLALYVHCSAHLLNLIIADTCKVRVLSNCLSTIHSIKIIFRTSALGINVLKEAIERNMPKSRLKNLVVMCETRWVQKHDSVIRFDELLIPIAEAPEKLKQTGNRETFQTANQLISAIQINLCKFLQGVDCDLSIVCEHVDDVISTLSQIRQNADNHYSELFKYVFDAAKQLYGDDYEISVPRRNNVEADTAEE</sequence>
<protein>
    <submittedName>
        <fullName evidence="1">Uncharacterized protein</fullName>
    </submittedName>
</protein>
<comment type="caution">
    <text evidence="1">The sequence shown here is derived from an EMBL/GenBank/DDBJ whole genome shotgun (WGS) entry which is preliminary data.</text>
</comment>
<dbReference type="PANTHER" id="PTHR45749:SF21">
    <property type="entry name" value="DUF4371 DOMAIN-CONTAINING PROTEIN"/>
    <property type="match status" value="1"/>
</dbReference>
<dbReference type="AlphaFoldDB" id="A0A8K0GHF0"/>
<dbReference type="OrthoDB" id="6614843at2759"/>
<dbReference type="SUPFAM" id="SSF53098">
    <property type="entry name" value="Ribonuclease H-like"/>
    <property type="match status" value="1"/>
</dbReference>
<reference evidence="1" key="1">
    <citation type="submission" date="2019-08" db="EMBL/GenBank/DDBJ databases">
        <title>The genome of the North American firefly Photinus pyralis.</title>
        <authorList>
            <consortium name="Photinus pyralis genome working group"/>
            <person name="Fallon T.R."/>
            <person name="Sander Lower S.E."/>
            <person name="Weng J.-K."/>
        </authorList>
    </citation>
    <scope>NUCLEOTIDE SEQUENCE</scope>
    <source>
        <strain evidence="1">TRF0915ILg1</strain>
        <tissue evidence="1">Whole body</tissue>
    </source>
</reference>
<organism evidence="1 2">
    <name type="scientific">Ignelater luminosus</name>
    <name type="common">Cucubano</name>
    <name type="synonym">Pyrophorus luminosus</name>
    <dbReference type="NCBI Taxonomy" id="2038154"/>
    <lineage>
        <taxon>Eukaryota</taxon>
        <taxon>Metazoa</taxon>
        <taxon>Ecdysozoa</taxon>
        <taxon>Arthropoda</taxon>
        <taxon>Hexapoda</taxon>
        <taxon>Insecta</taxon>
        <taxon>Pterygota</taxon>
        <taxon>Neoptera</taxon>
        <taxon>Endopterygota</taxon>
        <taxon>Coleoptera</taxon>
        <taxon>Polyphaga</taxon>
        <taxon>Elateriformia</taxon>
        <taxon>Elateroidea</taxon>
        <taxon>Elateridae</taxon>
        <taxon>Agrypninae</taxon>
        <taxon>Pyrophorini</taxon>
        <taxon>Ignelater</taxon>
    </lineage>
</organism>
<dbReference type="Proteomes" id="UP000801492">
    <property type="component" value="Unassembled WGS sequence"/>
</dbReference>
<gene>
    <name evidence="1" type="ORF">ILUMI_06216</name>
</gene>